<dbReference type="Pfam" id="PF01925">
    <property type="entry name" value="TauE"/>
    <property type="match status" value="1"/>
</dbReference>
<proteinExistence type="inferred from homology"/>
<protein>
    <recommendedName>
        <fullName evidence="8">Probable membrane transporter protein</fullName>
    </recommendedName>
</protein>
<dbReference type="PANTHER" id="PTHR30269">
    <property type="entry name" value="TRANSMEMBRANE PROTEIN YFCA"/>
    <property type="match status" value="1"/>
</dbReference>
<evidence type="ECO:0000313" key="9">
    <source>
        <dbReference type="EMBL" id="PCK30912.1"/>
    </source>
</evidence>
<dbReference type="Proteomes" id="UP000228621">
    <property type="component" value="Unassembled WGS sequence"/>
</dbReference>
<keyword evidence="5 8" id="KW-0812">Transmembrane</keyword>
<dbReference type="OrthoDB" id="554695at2"/>
<evidence type="ECO:0000256" key="7">
    <source>
        <dbReference type="ARBA" id="ARBA00023136"/>
    </source>
</evidence>
<evidence type="ECO:0000256" key="6">
    <source>
        <dbReference type="ARBA" id="ARBA00022989"/>
    </source>
</evidence>
<comment type="subcellular location">
    <subcellularLocation>
        <location evidence="1 8">Cell membrane</location>
        <topology evidence="1 8">Multi-pass membrane protein</topology>
    </subcellularLocation>
</comment>
<dbReference type="InterPro" id="IPR002781">
    <property type="entry name" value="TM_pro_TauE-like"/>
</dbReference>
<feature type="transmembrane region" description="Helical" evidence="8">
    <location>
        <begin position="239"/>
        <end position="258"/>
    </location>
</feature>
<feature type="transmembrane region" description="Helical" evidence="8">
    <location>
        <begin position="12"/>
        <end position="40"/>
    </location>
</feature>
<name>A0A2A5JNA0_PSEO7</name>
<accession>A0A2A5JNA0</accession>
<evidence type="ECO:0000256" key="4">
    <source>
        <dbReference type="ARBA" id="ARBA00022475"/>
    </source>
</evidence>
<dbReference type="GO" id="GO:0005886">
    <property type="term" value="C:plasma membrane"/>
    <property type="evidence" value="ECO:0007669"/>
    <property type="project" value="UniProtKB-SubCell"/>
</dbReference>
<feature type="transmembrane region" description="Helical" evidence="8">
    <location>
        <begin position="104"/>
        <end position="125"/>
    </location>
</feature>
<dbReference type="RefSeq" id="WP_099642850.1">
    <property type="nucleotide sequence ID" value="NZ_JAQPZX010000005.1"/>
</dbReference>
<reference evidence="10" key="1">
    <citation type="journal article" date="2019" name="Genome Announc.">
        <title>Draft Genome Sequence of Pseudoalteromonas piscicida Strain 36Y ROTHPW, an Hypersaline Seawater Isolate from the South Coast of Sonora, Mexico.</title>
        <authorList>
            <person name="Sanchez-Diaz R."/>
            <person name="Molina-Garza Z.J."/>
            <person name="Cruz-Suarez L.E."/>
            <person name="Selvin J."/>
            <person name="Kiran G.S."/>
            <person name="Ibarra-Gamez J.C."/>
            <person name="Gomez-Gil B."/>
            <person name="Galaviz-Silva L."/>
        </authorList>
    </citation>
    <scope>NUCLEOTIDE SEQUENCE [LARGE SCALE GENOMIC DNA]</scope>
    <source>
        <strain evidence="10">36Y_RITHPW</strain>
    </source>
</reference>
<keyword evidence="10" id="KW-1185">Reference proteome</keyword>
<comment type="similarity">
    <text evidence="2 8">Belongs to the 4-toluene sulfonate uptake permease (TSUP) (TC 2.A.102) family.</text>
</comment>
<evidence type="ECO:0000256" key="2">
    <source>
        <dbReference type="ARBA" id="ARBA00009142"/>
    </source>
</evidence>
<keyword evidence="6 8" id="KW-1133">Transmembrane helix</keyword>
<sequence>MFELALDPTTWGLLCLVALAAGFIDAIAGGGGLLTVPALLTAGLPPHLTLGTNKLAASFGSLTASFTYYKKQLFKPSFWIGSIIATAIGAVLGTLLVDFLSIEFLNKLIPVIIIAVAIYSLVGKLSPTDSHTLPEVNRALKIKQWLQGLSLGFFDGMAGPGAGTFWTASNSMLYKMSLLLNCGLARSMNFVSNFISLITFVALGHVNFLLGVTMGAFLMFGAWLGAHSAIKFGNKLIKPLFNTVVIILAGKLIIEAYFS</sequence>
<evidence type="ECO:0000256" key="3">
    <source>
        <dbReference type="ARBA" id="ARBA00022448"/>
    </source>
</evidence>
<comment type="caution">
    <text evidence="9">The sequence shown here is derived from an EMBL/GenBank/DDBJ whole genome shotgun (WGS) entry which is preliminary data.</text>
</comment>
<dbReference type="PANTHER" id="PTHR30269:SF25">
    <property type="entry name" value="MEMBRANE TRANSPORTER PROTEIN-RELATED"/>
    <property type="match status" value="1"/>
</dbReference>
<gene>
    <name evidence="9" type="ORF">CEX98_14910</name>
</gene>
<feature type="transmembrane region" description="Helical" evidence="8">
    <location>
        <begin position="78"/>
        <end position="97"/>
    </location>
</feature>
<dbReference type="EMBL" id="NKHF01000068">
    <property type="protein sequence ID" value="PCK30912.1"/>
    <property type="molecule type" value="Genomic_DNA"/>
</dbReference>
<keyword evidence="3" id="KW-0813">Transport</keyword>
<dbReference type="InterPro" id="IPR052017">
    <property type="entry name" value="TSUP"/>
</dbReference>
<feature type="transmembrane region" description="Helical" evidence="8">
    <location>
        <begin position="208"/>
        <end position="227"/>
    </location>
</feature>
<evidence type="ECO:0000256" key="5">
    <source>
        <dbReference type="ARBA" id="ARBA00022692"/>
    </source>
</evidence>
<evidence type="ECO:0000313" key="10">
    <source>
        <dbReference type="Proteomes" id="UP000228621"/>
    </source>
</evidence>
<evidence type="ECO:0000256" key="1">
    <source>
        <dbReference type="ARBA" id="ARBA00004651"/>
    </source>
</evidence>
<keyword evidence="4 8" id="KW-1003">Cell membrane</keyword>
<evidence type="ECO:0000256" key="8">
    <source>
        <dbReference type="RuleBase" id="RU363041"/>
    </source>
</evidence>
<keyword evidence="7 8" id="KW-0472">Membrane</keyword>
<organism evidence="9 10">
    <name type="scientific">Pseudoalteromonas piscicida</name>
    <dbReference type="NCBI Taxonomy" id="43662"/>
    <lineage>
        <taxon>Bacteria</taxon>
        <taxon>Pseudomonadati</taxon>
        <taxon>Pseudomonadota</taxon>
        <taxon>Gammaproteobacteria</taxon>
        <taxon>Alteromonadales</taxon>
        <taxon>Pseudoalteromonadaceae</taxon>
        <taxon>Pseudoalteromonas</taxon>
    </lineage>
</organism>
<dbReference type="AlphaFoldDB" id="A0A2A5JNA0"/>